<protein>
    <submittedName>
        <fullName evidence="1">Uncharacterized protein</fullName>
    </submittedName>
</protein>
<dbReference type="EMBL" id="ACEA01000055">
    <property type="protein sequence ID" value="EEG22848.1"/>
    <property type="molecule type" value="Genomic_DNA"/>
</dbReference>
<comment type="caution">
    <text evidence="1">The sequence shown here is derived from an EMBL/GenBank/DDBJ whole genome shotgun (WGS) entry which is preliminary data.</text>
</comment>
<dbReference type="HOGENOM" id="CLU_3183149_0_0_4"/>
<organism evidence="1 2">
    <name type="scientific">Eikenella corrodens ATCC 23834</name>
    <dbReference type="NCBI Taxonomy" id="546274"/>
    <lineage>
        <taxon>Bacteria</taxon>
        <taxon>Pseudomonadati</taxon>
        <taxon>Pseudomonadota</taxon>
        <taxon>Betaproteobacteria</taxon>
        <taxon>Neisseriales</taxon>
        <taxon>Neisseriaceae</taxon>
        <taxon>Eikenella</taxon>
    </lineage>
</organism>
<reference evidence="1 2" key="1">
    <citation type="submission" date="2009-01" db="EMBL/GenBank/DDBJ databases">
        <authorList>
            <person name="Fulton L."/>
            <person name="Clifton S."/>
            <person name="Chinwalla A.T."/>
            <person name="Mitreva M."/>
            <person name="Sodergren E."/>
            <person name="Weinstock G."/>
            <person name="Clifton S."/>
            <person name="Dooling D.J."/>
            <person name="Fulton B."/>
            <person name="Minx P."/>
            <person name="Pepin K.H."/>
            <person name="Johnson M."/>
            <person name="Bhonagiri V."/>
            <person name="Nash W.E."/>
            <person name="Mardis E.R."/>
            <person name="Wilson R.K."/>
        </authorList>
    </citation>
    <scope>NUCLEOTIDE SEQUENCE [LARGE SCALE GENOMIC DNA]</scope>
    <source>
        <strain evidence="1 2">ATCC 23834</strain>
    </source>
</reference>
<proteinExistence type="predicted"/>
<name>C0DYN7_EIKCO</name>
<dbReference type="AlphaFoldDB" id="C0DYN7"/>
<accession>C0DYN7</accession>
<evidence type="ECO:0000313" key="1">
    <source>
        <dbReference type="EMBL" id="EEG22848.1"/>
    </source>
</evidence>
<dbReference type="Proteomes" id="UP000005837">
    <property type="component" value="Unassembled WGS sequence"/>
</dbReference>
<sequence length="46" mass="5513">MAAAYVEWRLPENKARQVSTKLKFELYLDWMRSTWIVPANRICRNG</sequence>
<gene>
    <name evidence="1" type="ORF">EIKCOROL_02503</name>
</gene>
<evidence type="ECO:0000313" key="2">
    <source>
        <dbReference type="Proteomes" id="UP000005837"/>
    </source>
</evidence>